<dbReference type="KEGG" id="nao:Y958_20705"/>
<dbReference type="EMBL" id="CP022111">
    <property type="protein sequence ID" value="ASG23648.1"/>
    <property type="molecule type" value="Genomic_DNA"/>
</dbReference>
<gene>
    <name evidence="1" type="ORF">Y958_20705</name>
</gene>
<accession>A0A248JZS0</accession>
<evidence type="ECO:0000313" key="1">
    <source>
        <dbReference type="EMBL" id="ASG23648.1"/>
    </source>
</evidence>
<proteinExistence type="predicted"/>
<sequence length="101" mass="11648">MAFEIKGLNKVTNDMKEFQKALSELDGEIGTVKFDPEDPGSIEVAIQDMEHIIEEKLGRYSSNPFAGPMMDQIKETMRDQIIQKAQEVRDNQEEEEDDERQ</sequence>
<dbReference type="AlphaFoldDB" id="A0A248JZS0"/>
<evidence type="ECO:0000313" key="2">
    <source>
        <dbReference type="Proteomes" id="UP000197153"/>
    </source>
</evidence>
<name>A0A248JZS0_9PROT</name>
<keyword evidence="2" id="KW-1185">Reference proteome</keyword>
<organism evidence="1 2">
    <name type="scientific">Nitrospirillum viridazoti CBAmc</name>
    <dbReference type="NCBI Taxonomy" id="1441467"/>
    <lineage>
        <taxon>Bacteria</taxon>
        <taxon>Pseudomonadati</taxon>
        <taxon>Pseudomonadota</taxon>
        <taxon>Alphaproteobacteria</taxon>
        <taxon>Rhodospirillales</taxon>
        <taxon>Azospirillaceae</taxon>
        <taxon>Nitrospirillum</taxon>
        <taxon>Nitrospirillum viridazoti</taxon>
    </lineage>
</organism>
<protein>
    <submittedName>
        <fullName evidence="1">Uncharacterized protein</fullName>
    </submittedName>
</protein>
<dbReference type="Proteomes" id="UP000197153">
    <property type="component" value="Chromosome 2"/>
</dbReference>
<reference evidence="1 2" key="1">
    <citation type="submission" date="2017-06" db="EMBL/GenBank/DDBJ databases">
        <title>Complete genome sequence of Nitrospirillum amazonense strain CBAmC, an endophytic nitrogen-fixing and plant growth-promoting bacterium, isolated from sugarcane.</title>
        <authorList>
            <person name="Schwab S."/>
            <person name="dos Santos Teixeira K.R."/>
            <person name="Simoes Araujo J.L."/>
            <person name="Soares Vidal M."/>
            <person name="Borges de Freitas H.R."/>
            <person name="Rivello Crivelaro A.L."/>
            <person name="Bueno de Camargo Nunes A."/>
            <person name="dos Santos C.M."/>
            <person name="Palmeira da Silva Rosa D."/>
            <person name="da Silva Padilha D."/>
            <person name="da Silva E."/>
            <person name="Araujo Terra L."/>
            <person name="Soares Mendes V."/>
            <person name="Farinelli L."/>
            <person name="Magalhaes Cruz L."/>
            <person name="Baldani J.I."/>
        </authorList>
    </citation>
    <scope>NUCLEOTIDE SEQUENCE [LARGE SCALE GENOMIC DNA]</scope>
    <source>
        <strain evidence="1 2">CBAmC</strain>
    </source>
</reference>